<name>A0A0F9S391_9ZZZZ</name>
<dbReference type="EMBL" id="LAZR01000834">
    <property type="protein sequence ID" value="KKN56722.1"/>
    <property type="molecule type" value="Genomic_DNA"/>
</dbReference>
<sequence length="185" mass="21339">MDDQIEYDYQKDLAIDLDRLEEECLEHPQLYMKYVIALAEIKKLKAKVWERLKIRRSQLAKEAKDHGATNATLVEAYYRDHEDHIALKEELIEAEYQVDIIQGIVDDFGYQRKAMLEHEVSLWIGQWFAGPKEPRILQGGKRLIAMQTASIEGTAKGIRAALNKDRAKTETTPPTGRKTRSRSRG</sequence>
<dbReference type="InterPro" id="IPR021289">
    <property type="entry name" value="UvsY"/>
</dbReference>
<proteinExistence type="predicted"/>
<evidence type="ECO:0000256" key="1">
    <source>
        <dbReference type="SAM" id="MobiDB-lite"/>
    </source>
</evidence>
<dbReference type="AlphaFoldDB" id="A0A0F9S391"/>
<organism evidence="2">
    <name type="scientific">marine sediment metagenome</name>
    <dbReference type="NCBI Taxonomy" id="412755"/>
    <lineage>
        <taxon>unclassified sequences</taxon>
        <taxon>metagenomes</taxon>
        <taxon>ecological metagenomes</taxon>
    </lineage>
</organism>
<accession>A0A0F9S391</accession>
<gene>
    <name evidence="2" type="ORF">LCGC14_0569510</name>
</gene>
<protein>
    <submittedName>
        <fullName evidence="2">Uncharacterized protein</fullName>
    </submittedName>
</protein>
<dbReference type="Pfam" id="PF11056">
    <property type="entry name" value="UvsY"/>
    <property type="match status" value="1"/>
</dbReference>
<reference evidence="2" key="1">
    <citation type="journal article" date="2015" name="Nature">
        <title>Complex archaea that bridge the gap between prokaryotes and eukaryotes.</title>
        <authorList>
            <person name="Spang A."/>
            <person name="Saw J.H."/>
            <person name="Jorgensen S.L."/>
            <person name="Zaremba-Niedzwiedzka K."/>
            <person name="Martijn J."/>
            <person name="Lind A.E."/>
            <person name="van Eijk R."/>
            <person name="Schleper C."/>
            <person name="Guy L."/>
            <person name="Ettema T.J."/>
        </authorList>
    </citation>
    <scope>NUCLEOTIDE SEQUENCE</scope>
</reference>
<comment type="caution">
    <text evidence="2">The sequence shown here is derived from an EMBL/GenBank/DDBJ whole genome shotgun (WGS) entry which is preliminary data.</text>
</comment>
<feature type="region of interest" description="Disordered" evidence="1">
    <location>
        <begin position="161"/>
        <end position="185"/>
    </location>
</feature>
<evidence type="ECO:0000313" key="2">
    <source>
        <dbReference type="EMBL" id="KKN56722.1"/>
    </source>
</evidence>